<organism evidence="3 4">
    <name type="scientific">Nitzschia inconspicua</name>
    <dbReference type="NCBI Taxonomy" id="303405"/>
    <lineage>
        <taxon>Eukaryota</taxon>
        <taxon>Sar</taxon>
        <taxon>Stramenopiles</taxon>
        <taxon>Ochrophyta</taxon>
        <taxon>Bacillariophyta</taxon>
        <taxon>Bacillariophyceae</taxon>
        <taxon>Bacillariophycidae</taxon>
        <taxon>Bacillariales</taxon>
        <taxon>Bacillariaceae</taxon>
        <taxon>Nitzschia</taxon>
    </lineage>
</organism>
<name>A0A9K3LAX7_9STRA</name>
<reference evidence="3" key="2">
    <citation type="submission" date="2021-04" db="EMBL/GenBank/DDBJ databases">
        <authorList>
            <person name="Podell S."/>
        </authorList>
    </citation>
    <scope>NUCLEOTIDE SEQUENCE</scope>
    <source>
        <strain evidence="3">Hildebrandi</strain>
    </source>
</reference>
<dbReference type="PROSITE" id="PS50966">
    <property type="entry name" value="ZF_SWIM"/>
    <property type="match status" value="1"/>
</dbReference>
<dbReference type="InterPro" id="IPR007527">
    <property type="entry name" value="Znf_SWIM"/>
</dbReference>
<dbReference type="GO" id="GO:0008270">
    <property type="term" value="F:zinc ion binding"/>
    <property type="evidence" value="ECO:0007669"/>
    <property type="project" value="UniProtKB-KW"/>
</dbReference>
<keyword evidence="1" id="KW-0863">Zinc-finger</keyword>
<evidence type="ECO:0000313" key="3">
    <source>
        <dbReference type="EMBL" id="KAG7358727.1"/>
    </source>
</evidence>
<proteinExistence type="predicted"/>
<evidence type="ECO:0000256" key="1">
    <source>
        <dbReference type="PROSITE-ProRule" id="PRU00325"/>
    </source>
</evidence>
<sequence>MVTALSTTSSLPEKRALLTQLEQKSPDAYKYLMDIDANRWMDSAWLEDEKLPPRVRGKRWCGGYYLGVGHETLGEMRRMQSVRIRQRRRNLFRVPEAWGESEEEALLKVSPVDCVCDCGKWQAIGVPCVHGMAYFRHQMKWRLEDVLDQAVDECYKYRTQRELYRRNFVPFWRHLLEPDMMTLPPDGAARRMPDRPKTVRLRKNSGYAHEPEKLPTICSRCHQPGHNFIRLLLLNVAFLIMKMMVPFTNRTKSASLHAWKQIKKPSRQKALKGMTKKYLDYQKDRDLFVTDPCTPVDYVLTDSSISTIIGAMWPSPDYTNSTMTSVKKKLNFSFHVVPMGAILRQPLKSLDILTVLLRRAGVYIVKVIIPVTSLQAMRTILLNMVSIALSLLQGRD</sequence>
<dbReference type="EMBL" id="JAGRRH010000014">
    <property type="protein sequence ID" value="KAG7358727.1"/>
    <property type="molecule type" value="Genomic_DNA"/>
</dbReference>
<dbReference type="Proteomes" id="UP000693970">
    <property type="component" value="Unassembled WGS sequence"/>
</dbReference>
<protein>
    <submittedName>
        <fullName evidence="3">SWIM zinc finger domain protein</fullName>
    </submittedName>
</protein>
<keyword evidence="1" id="KW-0479">Metal-binding</keyword>
<dbReference type="AlphaFoldDB" id="A0A9K3LAX7"/>
<comment type="caution">
    <text evidence="3">The sequence shown here is derived from an EMBL/GenBank/DDBJ whole genome shotgun (WGS) entry which is preliminary data.</text>
</comment>
<evidence type="ECO:0000313" key="4">
    <source>
        <dbReference type="Proteomes" id="UP000693970"/>
    </source>
</evidence>
<keyword evidence="1" id="KW-0862">Zinc</keyword>
<gene>
    <name evidence="3" type="ORF">IV203_015316</name>
</gene>
<dbReference type="Pfam" id="PF04434">
    <property type="entry name" value="SWIM"/>
    <property type="match status" value="1"/>
</dbReference>
<reference evidence="3" key="1">
    <citation type="journal article" date="2021" name="Sci. Rep.">
        <title>Diploid genomic architecture of Nitzschia inconspicua, an elite biomass production diatom.</title>
        <authorList>
            <person name="Oliver A."/>
            <person name="Podell S."/>
            <person name="Pinowska A."/>
            <person name="Traller J.C."/>
            <person name="Smith S.R."/>
            <person name="McClure R."/>
            <person name="Beliaev A."/>
            <person name="Bohutskyi P."/>
            <person name="Hill E.A."/>
            <person name="Rabines A."/>
            <person name="Zheng H."/>
            <person name="Allen L.Z."/>
            <person name="Kuo A."/>
            <person name="Grigoriev I.V."/>
            <person name="Allen A.E."/>
            <person name="Hazlebeck D."/>
            <person name="Allen E.E."/>
        </authorList>
    </citation>
    <scope>NUCLEOTIDE SEQUENCE</scope>
    <source>
        <strain evidence="3">Hildebrandi</strain>
    </source>
</reference>
<feature type="domain" description="SWIM-type" evidence="2">
    <location>
        <begin position="107"/>
        <end position="139"/>
    </location>
</feature>
<accession>A0A9K3LAX7</accession>
<evidence type="ECO:0000259" key="2">
    <source>
        <dbReference type="PROSITE" id="PS50966"/>
    </source>
</evidence>
<keyword evidence="4" id="KW-1185">Reference proteome</keyword>